<organism evidence="1 2">
    <name type="scientific">Pyronema omphalodes (strain CBS 100304)</name>
    <name type="common">Pyronema confluens</name>
    <dbReference type="NCBI Taxonomy" id="1076935"/>
    <lineage>
        <taxon>Eukaryota</taxon>
        <taxon>Fungi</taxon>
        <taxon>Dikarya</taxon>
        <taxon>Ascomycota</taxon>
        <taxon>Pezizomycotina</taxon>
        <taxon>Pezizomycetes</taxon>
        <taxon>Pezizales</taxon>
        <taxon>Pyronemataceae</taxon>
        <taxon>Pyronema</taxon>
    </lineage>
</organism>
<keyword evidence="2" id="KW-1185">Reference proteome</keyword>
<protein>
    <submittedName>
        <fullName evidence="1">Uncharacterized protein</fullName>
    </submittedName>
</protein>
<evidence type="ECO:0000313" key="1">
    <source>
        <dbReference type="EMBL" id="CCX32276.1"/>
    </source>
</evidence>
<evidence type="ECO:0000313" key="2">
    <source>
        <dbReference type="Proteomes" id="UP000018144"/>
    </source>
</evidence>
<proteinExistence type="predicted"/>
<dbReference type="AlphaFoldDB" id="U4LV69"/>
<accession>U4LV69</accession>
<sequence>MLLPPCSIFITNQELLSSNSMQKQTQKQTTVTAKQL</sequence>
<dbReference type="EMBL" id="HF935799">
    <property type="protein sequence ID" value="CCX32276.1"/>
    <property type="molecule type" value="Genomic_DNA"/>
</dbReference>
<gene>
    <name evidence="1" type="ORF">PCON_12896</name>
</gene>
<name>U4LV69_PYROM</name>
<dbReference type="Proteomes" id="UP000018144">
    <property type="component" value="Unassembled WGS sequence"/>
</dbReference>
<reference evidence="1 2" key="1">
    <citation type="journal article" date="2013" name="PLoS Genet.">
        <title>The genome and development-dependent transcriptomes of Pyronema confluens: a window into fungal evolution.</title>
        <authorList>
            <person name="Traeger S."/>
            <person name="Altegoer F."/>
            <person name="Freitag M."/>
            <person name="Gabaldon T."/>
            <person name="Kempken F."/>
            <person name="Kumar A."/>
            <person name="Marcet-Houben M."/>
            <person name="Poggeler S."/>
            <person name="Stajich J.E."/>
            <person name="Nowrousian M."/>
        </authorList>
    </citation>
    <scope>NUCLEOTIDE SEQUENCE [LARGE SCALE GENOMIC DNA]</scope>
    <source>
        <strain evidence="2">CBS 100304</strain>
        <tissue evidence="1">Vegetative mycelium</tissue>
    </source>
</reference>